<sequence length="608" mass="63631">MGVAPGQALIVPRPDGNTLIYEILAVDSDTKIRINGNIVDALTSSDYGIQTSVSNSYSALARETSAQLGLYQQLLKDWQLITTGTGDVTIIAPDGSEVIIPSLSDLTAWVNDSKTWFNDNRELIENAGEVVAGAETARDQAVAANATAQAAKTTAVNSAATASTAATTATGAAATATTASGTAVTAKNDAVTARDVAVAAAASVNLEPLGIGLPNQPDIQNFDWQNFSFTSGANYVTRYDTWVNPPEGVTYNAGTRVSIRVIYISTVNGPRMRLELTSDTGVAANFKVYSLLCVGESGSRVFTFNQDWNSANPVPISGGGTGAITAPLARTALGLGSAAVVDVVANSADQTAGRAMTTGSNGIGGQALNMTSVGNAWLNPLGMMSFTTATNWGGTTPTDGTGSLPAHWNVISIGVGTGQPAAASRKAVIAIQSYNVGSGAPQCYVRTIHDTTLSPAVMLYHTNNTTVDSNGFLKKASPVVKLYGDGSSETNYESEGAISERISEGVYKISGVLGFNSDDSWGGVDGGIEIPIDKNKQPLIWVDYEIDEGGDLIIKTYHRTHPTSPVFAQNNINGYENGQPIDIPAGRFVDLRIQMPEREETELPLTEE</sequence>
<evidence type="ECO:0000313" key="2">
    <source>
        <dbReference type="EMBL" id="PHZ28085.1"/>
    </source>
</evidence>
<organism evidence="2 3">
    <name type="scientific">Yersinia bercovieri</name>
    <dbReference type="NCBI Taxonomy" id="634"/>
    <lineage>
        <taxon>Bacteria</taxon>
        <taxon>Pseudomonadati</taxon>
        <taxon>Pseudomonadota</taxon>
        <taxon>Gammaproteobacteria</taxon>
        <taxon>Enterobacterales</taxon>
        <taxon>Yersiniaceae</taxon>
        <taxon>Yersinia</taxon>
    </lineage>
</organism>
<gene>
    <name evidence="2" type="ORF">CS533_07455</name>
</gene>
<evidence type="ECO:0000313" key="3">
    <source>
        <dbReference type="Proteomes" id="UP000229378"/>
    </source>
</evidence>
<reference evidence="2 3" key="1">
    <citation type="submission" date="2017-10" db="EMBL/GenBank/DDBJ databases">
        <authorList>
            <person name="Banno H."/>
            <person name="Chua N.-H."/>
        </authorList>
    </citation>
    <scope>NUCLEOTIDE SEQUENCE [LARGE SCALE GENOMIC DNA]</scope>
    <source>
        <strain evidence="2 3">SCPM-O-B-7607</strain>
    </source>
</reference>
<dbReference type="AlphaFoldDB" id="A0A2G4U440"/>
<protein>
    <recommendedName>
        <fullName evidence="1">Phage tail protein C-terminal domain-containing protein</fullName>
    </recommendedName>
</protein>
<evidence type="ECO:0000259" key="1">
    <source>
        <dbReference type="Pfam" id="PF25670"/>
    </source>
</evidence>
<dbReference type="InterPro" id="IPR058008">
    <property type="entry name" value="Gp26_C"/>
</dbReference>
<dbReference type="Proteomes" id="UP000229378">
    <property type="component" value="Unassembled WGS sequence"/>
</dbReference>
<accession>A0A2G4U440</accession>
<comment type="caution">
    <text evidence="2">The sequence shown here is derived from an EMBL/GenBank/DDBJ whole genome shotgun (WGS) entry which is preliminary data.</text>
</comment>
<proteinExistence type="predicted"/>
<dbReference type="Pfam" id="PF25670">
    <property type="entry name" value="Phage_tail_C_2"/>
    <property type="match status" value="1"/>
</dbReference>
<feature type="domain" description="Phage tail protein C-terminal" evidence="1">
    <location>
        <begin position="464"/>
        <end position="597"/>
    </location>
</feature>
<name>A0A2G4U440_YERBE</name>
<dbReference type="EMBL" id="PEHN01000005">
    <property type="protein sequence ID" value="PHZ28085.1"/>
    <property type="molecule type" value="Genomic_DNA"/>
</dbReference>